<sequence length="292" mass="33830">MEAVKAVAFKHSSDTRPLLQIFNRMVSECIQYAISHGISSPMKVERALYEEFKQKYGLATHYCISAARVACNVIRSWKRLVKRGRADPNVPPTFNALSMRLQKELMRFKGDRIVVTTKPHQRIEVLLTVGRYQKQFVEAWRRGDLEVGELTLLADRAVVAFKRAVAEKAPRGYASIDVNLMSIDFLKVKGGSAEYQKVDLKKLYGIRVHYFEKCRRIQNLSKYNPITSRRLMQKYSRRERRRVNDMLHKVTTSIVKELSQEGLAPIFENLKGLSYNATRNRYAKRKNRKVAS</sequence>
<dbReference type="Pfam" id="PF01385">
    <property type="entry name" value="OrfB_IS605"/>
    <property type="match status" value="1"/>
</dbReference>
<evidence type="ECO:0000313" key="3">
    <source>
        <dbReference type="Proteomes" id="UP000244066"/>
    </source>
</evidence>
<protein>
    <recommendedName>
        <fullName evidence="1">Probable transposase IS891/IS1136/IS1341 domain-containing protein</fullName>
    </recommendedName>
</protein>
<feature type="domain" description="Probable transposase IS891/IS1136/IS1341" evidence="1">
    <location>
        <begin position="166"/>
        <end position="263"/>
    </location>
</feature>
<gene>
    <name evidence="2" type="ORF">B9J98_07770</name>
</gene>
<name>A0A2R7Y0R4_9ARCH</name>
<dbReference type="InterPro" id="IPR001959">
    <property type="entry name" value="Transposase"/>
</dbReference>
<evidence type="ECO:0000259" key="1">
    <source>
        <dbReference type="Pfam" id="PF01385"/>
    </source>
</evidence>
<comment type="caution">
    <text evidence="2">The sequence shown here is derived from an EMBL/GenBank/DDBJ whole genome shotgun (WGS) entry which is preliminary data.</text>
</comment>
<proteinExistence type="predicted"/>
<feature type="non-terminal residue" evidence="2">
    <location>
        <position position="292"/>
    </location>
</feature>
<reference evidence="2 3" key="1">
    <citation type="submission" date="2017-04" db="EMBL/GenBank/DDBJ databases">
        <title>Draft Aigarchaeota genome from a New Zealand hot spring.</title>
        <authorList>
            <person name="Reysenbach A.-L."/>
            <person name="Donaho J.A."/>
            <person name="Gerhart J."/>
            <person name="Kelley J.F."/>
            <person name="Kouba K."/>
            <person name="Podar M."/>
            <person name="Stott M."/>
        </authorList>
    </citation>
    <scope>NUCLEOTIDE SEQUENCE [LARGE SCALE GENOMIC DNA]</scope>
    <source>
        <strain evidence="2">NZ13_MG1</strain>
    </source>
</reference>
<evidence type="ECO:0000313" key="2">
    <source>
        <dbReference type="EMBL" id="PUA31078.1"/>
    </source>
</evidence>
<dbReference type="AlphaFoldDB" id="A0A2R7Y0R4"/>
<dbReference type="Proteomes" id="UP000244066">
    <property type="component" value="Unassembled WGS sequence"/>
</dbReference>
<organism evidence="2 3">
    <name type="scientific">Candidatus Terraquivivens tikiterensis</name>
    <dbReference type="NCBI Taxonomy" id="1980982"/>
    <lineage>
        <taxon>Archaea</taxon>
        <taxon>Nitrososphaerota</taxon>
        <taxon>Candidatus Wolframiiraptoraceae</taxon>
        <taxon>Candidatus Terraquivivens</taxon>
    </lineage>
</organism>
<accession>A0A2R7Y0R4</accession>
<dbReference type="EMBL" id="NDWU01000027">
    <property type="protein sequence ID" value="PUA31078.1"/>
    <property type="molecule type" value="Genomic_DNA"/>
</dbReference>